<comment type="caution">
    <text evidence="1">The sequence shown here is derived from an EMBL/GenBank/DDBJ whole genome shotgun (WGS) entry which is preliminary data.</text>
</comment>
<proteinExistence type="predicted"/>
<name>A0ABN3GQ54_9ACTN</name>
<accession>A0ABN3GQ54</accession>
<dbReference type="EMBL" id="BAAARV010000038">
    <property type="protein sequence ID" value="GAA2356412.1"/>
    <property type="molecule type" value="Genomic_DNA"/>
</dbReference>
<sequence>MMRGVEILPGEGVALAKVGEHRDVVEGRVGPPVHPGRHSRAVYPTEPMLVLTYAEDETVEIVELGYGVERQAYFDGVQLTYRFMDEVVADLERKGYRADPTGIGFRFEPGFAIFSMASLWARDLDPQATEDDPREIVEGVSVAPYAYFDDASEEEDEDEG</sequence>
<gene>
    <name evidence="1" type="ORF">GCM10010170_049260</name>
</gene>
<reference evidence="1 2" key="1">
    <citation type="journal article" date="2019" name="Int. J. Syst. Evol. Microbiol.">
        <title>The Global Catalogue of Microorganisms (GCM) 10K type strain sequencing project: providing services to taxonomists for standard genome sequencing and annotation.</title>
        <authorList>
            <consortium name="The Broad Institute Genomics Platform"/>
            <consortium name="The Broad Institute Genome Sequencing Center for Infectious Disease"/>
            <person name="Wu L."/>
            <person name="Ma J."/>
        </authorList>
    </citation>
    <scope>NUCLEOTIDE SEQUENCE [LARGE SCALE GENOMIC DNA]</scope>
    <source>
        <strain evidence="1 2">JCM 3272</strain>
    </source>
</reference>
<dbReference type="Proteomes" id="UP001501444">
    <property type="component" value="Unassembled WGS sequence"/>
</dbReference>
<evidence type="ECO:0000313" key="2">
    <source>
        <dbReference type="Proteomes" id="UP001501444"/>
    </source>
</evidence>
<evidence type="ECO:0000313" key="1">
    <source>
        <dbReference type="EMBL" id="GAA2356412.1"/>
    </source>
</evidence>
<protein>
    <submittedName>
        <fullName evidence="1">Uncharacterized protein</fullName>
    </submittedName>
</protein>
<organism evidence="1 2">
    <name type="scientific">Dactylosporangium salmoneum</name>
    <dbReference type="NCBI Taxonomy" id="53361"/>
    <lineage>
        <taxon>Bacteria</taxon>
        <taxon>Bacillati</taxon>
        <taxon>Actinomycetota</taxon>
        <taxon>Actinomycetes</taxon>
        <taxon>Micromonosporales</taxon>
        <taxon>Micromonosporaceae</taxon>
        <taxon>Dactylosporangium</taxon>
    </lineage>
</organism>
<keyword evidence="2" id="KW-1185">Reference proteome</keyword>